<dbReference type="AlphaFoldDB" id="A0A923GIH3"/>
<comment type="caution">
    <text evidence="1">The sequence shown here is derived from an EMBL/GenBank/DDBJ whole genome shotgun (WGS) entry which is preliminary data.</text>
</comment>
<keyword evidence="3" id="KW-1185">Reference proteome</keyword>
<dbReference type="EMBL" id="JABWRP010000005">
    <property type="protein sequence ID" value="MBC3470674.1"/>
    <property type="molecule type" value="Genomic_DNA"/>
</dbReference>
<reference evidence="1" key="2">
    <citation type="submission" date="2020-07" db="EMBL/GenBank/DDBJ databases">
        <authorList>
            <person name="Lood C."/>
            <person name="Girard L."/>
        </authorList>
    </citation>
    <scope>NUCLEOTIDE SEQUENCE</scope>
    <source>
        <strain evidence="1">RW4S2</strain>
    </source>
</reference>
<dbReference type="EMBL" id="JABWRP020000001">
    <property type="protein sequence ID" value="MBV4539636.1"/>
    <property type="molecule type" value="Genomic_DNA"/>
</dbReference>
<evidence type="ECO:0000313" key="2">
    <source>
        <dbReference type="EMBL" id="MBV4539636.1"/>
    </source>
</evidence>
<accession>A0A923GIH3</accession>
<dbReference type="RefSeq" id="WP_186602009.1">
    <property type="nucleotide sequence ID" value="NZ_JABWRP020000001.1"/>
</dbReference>
<organism evidence="1">
    <name type="scientific">Pseudomonas vlassakiae</name>
    <dbReference type="NCBI Taxonomy" id="485888"/>
    <lineage>
        <taxon>Bacteria</taxon>
        <taxon>Pseudomonadati</taxon>
        <taxon>Pseudomonadota</taxon>
        <taxon>Gammaproteobacteria</taxon>
        <taxon>Pseudomonadales</taxon>
        <taxon>Pseudomonadaceae</taxon>
        <taxon>Pseudomonas</taxon>
    </lineage>
</organism>
<evidence type="ECO:0000313" key="3">
    <source>
        <dbReference type="Proteomes" id="UP000628137"/>
    </source>
</evidence>
<gene>
    <name evidence="2" type="ORF">HU738_001025</name>
    <name evidence="1" type="ORF">HU738_08875</name>
</gene>
<reference evidence="1 3" key="1">
    <citation type="journal article" date="2020" name="Microorganisms">
        <title>Reliable Identification of Environmental Pseudomonas Isolates Using the rpoD Gene.</title>
        <authorList>
            <consortium name="The Broad Institute Genome Sequencing Platform"/>
            <person name="Girard L."/>
            <person name="Lood C."/>
            <person name="Rokni-Zadeh H."/>
            <person name="van Noort V."/>
            <person name="Lavigne R."/>
            <person name="De Mot R."/>
        </authorList>
    </citation>
    <scope>NUCLEOTIDE SEQUENCE</scope>
    <source>
        <strain evidence="1 3">RW4S2</strain>
    </source>
</reference>
<protein>
    <submittedName>
        <fullName evidence="1">Lipopolysaccharide biosynthesis protein</fullName>
    </submittedName>
</protein>
<name>A0A923GIH3_9PSED</name>
<reference evidence="2" key="3">
    <citation type="submission" date="2021-06" db="EMBL/GenBank/DDBJ databases">
        <title>Updating the genus Pseudomonas: Description of 43 new species and partition of the Pseudomonas putida group.</title>
        <authorList>
            <person name="Girard L."/>
            <person name="Lood C."/>
            <person name="Vandamme P."/>
            <person name="Rokni-Zadeh H."/>
            <person name="Van Noort V."/>
            <person name="Hofte M."/>
            <person name="Lavigne R."/>
            <person name="De Mot R."/>
        </authorList>
    </citation>
    <scope>NUCLEOTIDE SEQUENCE</scope>
    <source>
        <strain evidence="2">RW4S2</strain>
    </source>
</reference>
<evidence type="ECO:0000313" key="1">
    <source>
        <dbReference type="EMBL" id="MBC3470674.1"/>
    </source>
</evidence>
<dbReference type="Proteomes" id="UP000628137">
    <property type="component" value="Unassembled WGS sequence"/>
</dbReference>
<sequence length="275" mass="30022">METVSAQKPGCRASILDFEACRGVAEGPVFIVASGASAKGFPLQRFAGVPMITVNGAISMFAEHGVRPYFYVCTDTGFAQQQPDLYAKALRLSQRLAIWPDEIGLLPVPTKAQVFPLAKAARASLQESLFNTEPMLVRSRTLWGSRSRSVGFSKDLSLGFFDARTVAYAALQLACHLGFNQVFLVGVDLDQSVGRFYEEPGQAVSRCHLDESFERRILPSLKLMADRVVNEHFAVYNLSATSKIPASVIPKISLDQAETLIHGRAPQAFLCSHPA</sequence>
<proteinExistence type="predicted"/>